<accession>A0A9J7MV78</accession>
<proteinExistence type="predicted"/>
<sequence length="352" mass="41738">MSDQTSYTYQARVRGGTDGEQHGNFFLHEFFGTKAVQSVTGWQGGEPVVFYTVTVRSAREVEDFVRYLLYFHEERNDTRWHWVKGGLTKRKVVSPIPRTYNIFQQALCSCWRFDILTDTPFLGKLLYVDLLWSFENLVTRIMRQIDDRTNGTRLPSWYPLRRSYDKLQYFINAAKRATHKNAEGDIVSLLNQLHSRRGLGYLHQASYYIHPRLISLLLRHGADPELWSPRQFRKRPVHCLFLVFQNRMYTGYDDTDKRVKRCLRLFCRAMPRVPLQRIPSEEVPDSRDQRKRCAQKWNTWVPEDRWAAPCQLKHLCRCSVRRLLMEKACLPDGIFLLPLPALLHRYLNLEHD</sequence>
<dbReference type="AlphaFoldDB" id="A0A9J7MV78"/>
<dbReference type="RefSeq" id="XP_035680120.1">
    <property type="nucleotide sequence ID" value="XM_035824227.1"/>
</dbReference>
<dbReference type="Pfam" id="PF07525">
    <property type="entry name" value="SOCS_box"/>
    <property type="match status" value="1"/>
</dbReference>
<dbReference type="InterPro" id="IPR001496">
    <property type="entry name" value="SOCS_box"/>
</dbReference>
<dbReference type="CDD" id="cd03716">
    <property type="entry name" value="SOCS_ASB_like"/>
    <property type="match status" value="1"/>
</dbReference>
<reference evidence="5" key="1">
    <citation type="journal article" date="2020" name="Nat. Ecol. Evol.">
        <title>Deeply conserved synteny resolves early events in vertebrate evolution.</title>
        <authorList>
            <person name="Simakov O."/>
            <person name="Marletaz F."/>
            <person name="Yue J.X."/>
            <person name="O'Connell B."/>
            <person name="Jenkins J."/>
            <person name="Brandt A."/>
            <person name="Calef R."/>
            <person name="Tung C.H."/>
            <person name="Huang T.K."/>
            <person name="Schmutz J."/>
            <person name="Satoh N."/>
            <person name="Yu J.K."/>
            <person name="Putnam N.H."/>
            <person name="Green R.E."/>
            <person name="Rokhsar D.S."/>
        </authorList>
    </citation>
    <scope>NUCLEOTIDE SEQUENCE [LARGE SCALE GENOMIC DNA]</scope>
    <source>
        <strain evidence="5">S238N-H82</strain>
    </source>
</reference>
<dbReference type="InterPro" id="IPR039147">
    <property type="entry name" value="ASB17"/>
</dbReference>
<organism evidence="5 6">
    <name type="scientific">Branchiostoma floridae</name>
    <name type="common">Florida lancelet</name>
    <name type="synonym">Amphioxus</name>
    <dbReference type="NCBI Taxonomy" id="7739"/>
    <lineage>
        <taxon>Eukaryota</taxon>
        <taxon>Metazoa</taxon>
        <taxon>Chordata</taxon>
        <taxon>Cephalochordata</taxon>
        <taxon>Leptocardii</taxon>
        <taxon>Amphioxiformes</taxon>
        <taxon>Branchiostomatidae</taxon>
        <taxon>Branchiostoma</taxon>
    </lineage>
</organism>
<evidence type="ECO:0000256" key="3">
    <source>
        <dbReference type="ARBA" id="ARBA00023043"/>
    </source>
</evidence>
<dbReference type="GO" id="GO:0035556">
    <property type="term" value="P:intracellular signal transduction"/>
    <property type="evidence" value="ECO:0007669"/>
    <property type="project" value="InterPro"/>
</dbReference>
<keyword evidence="2" id="KW-0833">Ubl conjugation pathway</keyword>
<evidence type="ECO:0000259" key="4">
    <source>
        <dbReference type="PROSITE" id="PS50225"/>
    </source>
</evidence>
<evidence type="ECO:0000256" key="1">
    <source>
        <dbReference type="ARBA" id="ARBA00004906"/>
    </source>
</evidence>
<feature type="domain" description="SOCS box" evidence="4">
    <location>
        <begin position="302"/>
        <end position="347"/>
    </location>
</feature>
<dbReference type="SUPFAM" id="SSF158235">
    <property type="entry name" value="SOCS box-like"/>
    <property type="match status" value="1"/>
</dbReference>
<dbReference type="OrthoDB" id="6419934at2759"/>
<dbReference type="PROSITE" id="PS50225">
    <property type="entry name" value="SOCS"/>
    <property type="match status" value="1"/>
</dbReference>
<reference evidence="6" key="2">
    <citation type="submission" date="2025-08" db="UniProtKB">
        <authorList>
            <consortium name="RefSeq"/>
        </authorList>
    </citation>
    <scope>IDENTIFICATION</scope>
    <source>
        <strain evidence="6">S238N-H82</strain>
        <tissue evidence="6">Testes</tissue>
    </source>
</reference>
<dbReference type="SMART" id="SM00969">
    <property type="entry name" value="SOCS_box"/>
    <property type="match status" value="1"/>
</dbReference>
<name>A0A9J7MV78_BRAFL</name>
<dbReference type="PANTHER" id="PTHR20966">
    <property type="entry name" value="ANKYRIN REPEAT AND SOCS BOX PROTEIN 17"/>
    <property type="match status" value="1"/>
</dbReference>
<evidence type="ECO:0000313" key="5">
    <source>
        <dbReference type="Proteomes" id="UP000001554"/>
    </source>
</evidence>
<dbReference type="KEGG" id="bfo:118418351"/>
<keyword evidence="3" id="KW-0040">ANK repeat</keyword>
<gene>
    <name evidence="6" type="primary">LOC118418351</name>
</gene>
<dbReference type="Proteomes" id="UP000001554">
    <property type="component" value="Chromosome 6"/>
</dbReference>
<evidence type="ECO:0000313" key="6">
    <source>
        <dbReference type="RefSeq" id="XP_035680120.1"/>
    </source>
</evidence>
<evidence type="ECO:0000256" key="2">
    <source>
        <dbReference type="ARBA" id="ARBA00022786"/>
    </source>
</evidence>
<protein>
    <submittedName>
        <fullName evidence="6">Uncharacterized protein LOC118418351</fullName>
    </submittedName>
</protein>
<dbReference type="InterPro" id="IPR036036">
    <property type="entry name" value="SOCS_box-like_dom_sf"/>
</dbReference>
<dbReference type="GeneID" id="118418351"/>
<keyword evidence="5" id="KW-1185">Reference proteome</keyword>
<comment type="pathway">
    <text evidence="1">Protein modification; protein ubiquitination.</text>
</comment>
<dbReference type="OMA" id="FCRAMPR"/>
<dbReference type="PANTHER" id="PTHR20966:SF2">
    <property type="entry name" value="ANKYRIN REPEAT AND SOCS BOX PROTEIN 17"/>
    <property type="match status" value="1"/>
</dbReference>